<dbReference type="InterPro" id="IPR014338">
    <property type="entry name" value="CHP02996_rpt-companion-dom"/>
</dbReference>
<proteinExistence type="predicted"/>
<dbReference type="AlphaFoldDB" id="A0A2Z3GZ98"/>
<keyword evidence="2" id="KW-1185">Reference proteome</keyword>
<evidence type="ECO:0000313" key="2">
    <source>
        <dbReference type="Proteomes" id="UP000245802"/>
    </source>
</evidence>
<gene>
    <name evidence="1" type="ORF">C1280_18480</name>
</gene>
<dbReference type="Proteomes" id="UP000245802">
    <property type="component" value="Chromosome"/>
</dbReference>
<accession>A0A2Z3GZ98</accession>
<name>A0A2Z3GZ98_9BACT</name>
<reference evidence="1 2" key="1">
    <citation type="submission" date="2018-01" db="EMBL/GenBank/DDBJ databases">
        <title>G. obscuriglobus.</title>
        <authorList>
            <person name="Franke J."/>
            <person name="Blomberg W."/>
            <person name="Selmecki A."/>
        </authorList>
    </citation>
    <scope>NUCLEOTIDE SEQUENCE [LARGE SCALE GENOMIC DNA]</scope>
    <source>
        <strain evidence="1 2">DSM 5831</strain>
    </source>
</reference>
<dbReference type="EMBL" id="CP025958">
    <property type="protein sequence ID" value="AWM38778.1"/>
    <property type="molecule type" value="Genomic_DNA"/>
</dbReference>
<protein>
    <submittedName>
        <fullName evidence="1">TIGR02996 domain-containing protein</fullName>
    </submittedName>
</protein>
<dbReference type="NCBIfam" id="TIGR02996">
    <property type="entry name" value="rpt_mate_G_obs"/>
    <property type="match status" value="1"/>
</dbReference>
<organism evidence="1 2">
    <name type="scientific">Gemmata obscuriglobus</name>
    <dbReference type="NCBI Taxonomy" id="114"/>
    <lineage>
        <taxon>Bacteria</taxon>
        <taxon>Pseudomonadati</taxon>
        <taxon>Planctomycetota</taxon>
        <taxon>Planctomycetia</taxon>
        <taxon>Gemmatales</taxon>
        <taxon>Gemmataceae</taxon>
        <taxon>Gemmata</taxon>
    </lineage>
</organism>
<sequence>MERAHLICPRGVQKPRPVASRLNEGAVTETDRAAFLAAILDHPADDTHRLVYADALRESPRPFDREHGRFLWAGVTLAGYRGSEPATDGTFFDAVREQTESAPPVLAAQVKRLRGWDWAECAWDNDATAPDRVTVSRIPEPITGEHPRERRLRRRRRAPGPAVIWERGCVTAVRLGLREWVTEGGAYLARCPIERAELTDTPGLVVRLLGDATGWRVELSLRLPAAADGSQPAVTLTHERSVGAVPADRRGSVFDEVLGGPFLTQLLADLRTDAGDRWPNG</sequence>
<evidence type="ECO:0000313" key="1">
    <source>
        <dbReference type="EMBL" id="AWM38778.1"/>
    </source>
</evidence>
<dbReference type="KEGG" id="gog:C1280_18480"/>